<feature type="compositionally biased region" description="Basic and acidic residues" evidence="1">
    <location>
        <begin position="20"/>
        <end position="43"/>
    </location>
</feature>
<dbReference type="EMBL" id="VJMI01020567">
    <property type="protein sequence ID" value="KAF0703944.1"/>
    <property type="molecule type" value="Genomic_DNA"/>
</dbReference>
<dbReference type="AlphaFoldDB" id="A0A6A4Z2H9"/>
<proteinExistence type="predicted"/>
<dbReference type="Proteomes" id="UP000469452">
    <property type="component" value="Unassembled WGS sequence"/>
</dbReference>
<protein>
    <submittedName>
        <fullName evidence="2">Uncharacterized protein</fullName>
    </submittedName>
</protein>
<comment type="caution">
    <text evidence="2">The sequence shown here is derived from an EMBL/GenBank/DDBJ whole genome shotgun (WGS) entry which is preliminary data.</text>
</comment>
<accession>A0A6A4Z2H9</accession>
<sequence>MPGTTRRIRPEQVVGGCRDVGPRRSLEAERENSEKARQDRDRALTTAGELQEQLRVAQDRIAQLEAQPPRFSASNPAWDILLASQTRGPAGTTGTESSRARAFGFPAVHNVPTNWPTVHPTSTVYVKSNSRRLVLCHISSDLPKGCPIL</sequence>
<feature type="non-terminal residue" evidence="2">
    <location>
        <position position="149"/>
    </location>
</feature>
<reference evidence="2 3" key="1">
    <citation type="submission" date="2019-06" db="EMBL/GenBank/DDBJ databases">
        <title>Genomics analysis of Aphanomyces spp. identifies a new class of oomycete effector associated with host adaptation.</title>
        <authorList>
            <person name="Gaulin E."/>
        </authorList>
    </citation>
    <scope>NUCLEOTIDE SEQUENCE [LARGE SCALE GENOMIC DNA]</scope>
    <source>
        <strain evidence="2 3">E</strain>
    </source>
</reference>
<gene>
    <name evidence="2" type="ORF">AaE_015183</name>
</gene>
<evidence type="ECO:0000313" key="2">
    <source>
        <dbReference type="EMBL" id="KAF0703944.1"/>
    </source>
</evidence>
<evidence type="ECO:0000313" key="3">
    <source>
        <dbReference type="Proteomes" id="UP000469452"/>
    </source>
</evidence>
<name>A0A6A4Z2H9_APHAT</name>
<evidence type="ECO:0000256" key="1">
    <source>
        <dbReference type="SAM" id="MobiDB-lite"/>
    </source>
</evidence>
<organism evidence="2 3">
    <name type="scientific">Aphanomyces astaci</name>
    <name type="common">Crayfish plague agent</name>
    <dbReference type="NCBI Taxonomy" id="112090"/>
    <lineage>
        <taxon>Eukaryota</taxon>
        <taxon>Sar</taxon>
        <taxon>Stramenopiles</taxon>
        <taxon>Oomycota</taxon>
        <taxon>Saprolegniomycetes</taxon>
        <taxon>Saprolegniales</taxon>
        <taxon>Verrucalvaceae</taxon>
        <taxon>Aphanomyces</taxon>
    </lineage>
</organism>
<feature type="region of interest" description="Disordered" evidence="1">
    <location>
        <begin position="1"/>
        <end position="46"/>
    </location>
</feature>